<organism evidence="1 2">
    <name type="scientific">Ktedonospora formicarum</name>
    <dbReference type="NCBI Taxonomy" id="2778364"/>
    <lineage>
        <taxon>Bacteria</taxon>
        <taxon>Bacillati</taxon>
        <taxon>Chloroflexota</taxon>
        <taxon>Ktedonobacteria</taxon>
        <taxon>Ktedonobacterales</taxon>
        <taxon>Ktedonobacteraceae</taxon>
        <taxon>Ktedonospora</taxon>
    </lineage>
</organism>
<name>A0A8J3I2C9_9CHLR</name>
<dbReference type="AlphaFoldDB" id="A0A8J3I2C9"/>
<comment type="caution">
    <text evidence="1">The sequence shown here is derived from an EMBL/GenBank/DDBJ whole genome shotgun (WGS) entry which is preliminary data.</text>
</comment>
<keyword evidence="2" id="KW-1185">Reference proteome</keyword>
<gene>
    <name evidence="1" type="ORF">KSX_29410</name>
</gene>
<dbReference type="Proteomes" id="UP000612362">
    <property type="component" value="Unassembled WGS sequence"/>
</dbReference>
<sequence length="111" mass="12301">MSSEPLAESLYGLGHVVRLYADHVDVNGRVYDLARLTNVRPHYHRLFGVPSARVELHFAERKIKLRGMPDIEEAAHIVAHLNRCIRARVSPESGCAGGHIASPPYISSSPH</sequence>
<dbReference type="EMBL" id="BNJF01000001">
    <property type="protein sequence ID" value="GHO44778.1"/>
    <property type="molecule type" value="Genomic_DNA"/>
</dbReference>
<evidence type="ECO:0000313" key="1">
    <source>
        <dbReference type="EMBL" id="GHO44778.1"/>
    </source>
</evidence>
<dbReference type="RefSeq" id="WP_220194150.1">
    <property type="nucleotide sequence ID" value="NZ_BNJF01000001.1"/>
</dbReference>
<evidence type="ECO:0000313" key="2">
    <source>
        <dbReference type="Proteomes" id="UP000612362"/>
    </source>
</evidence>
<accession>A0A8J3I2C9</accession>
<protein>
    <submittedName>
        <fullName evidence="1">Uncharacterized protein</fullName>
    </submittedName>
</protein>
<reference evidence="1" key="1">
    <citation type="submission" date="2020-10" db="EMBL/GenBank/DDBJ databases">
        <title>Taxonomic study of unclassified bacteria belonging to the class Ktedonobacteria.</title>
        <authorList>
            <person name="Yabe S."/>
            <person name="Wang C.M."/>
            <person name="Zheng Y."/>
            <person name="Sakai Y."/>
            <person name="Cavaletti L."/>
            <person name="Monciardini P."/>
            <person name="Donadio S."/>
        </authorList>
    </citation>
    <scope>NUCLEOTIDE SEQUENCE</scope>
    <source>
        <strain evidence="1">SOSP1-1</strain>
    </source>
</reference>
<proteinExistence type="predicted"/>